<proteinExistence type="predicted"/>
<gene>
    <name evidence="2" type="ORF">OKIOD_LOCUS6730</name>
</gene>
<feature type="region of interest" description="Disordered" evidence="1">
    <location>
        <begin position="570"/>
        <end position="609"/>
    </location>
</feature>
<feature type="compositionally biased region" description="Polar residues" evidence="1">
    <location>
        <begin position="208"/>
        <end position="219"/>
    </location>
</feature>
<evidence type="ECO:0000313" key="3">
    <source>
        <dbReference type="Proteomes" id="UP001158576"/>
    </source>
</evidence>
<feature type="region of interest" description="Disordered" evidence="1">
    <location>
        <begin position="362"/>
        <end position="388"/>
    </location>
</feature>
<name>A0ABN7SDS6_OIKDI</name>
<sequence length="724" mass="81672">MQQNGNRNRNQNQYYGGRNIQSQMQEIQNGISVCYEQAAQARAQFFQQQHAQLLAQQQLMQQQQMMYPFGAAGGFMTHPVYMMDPSQNQIHLINMQGFGRNLYNANARLGPQGPNTGYIEPSTVATNIHPSIQKFTILKIAKKQQNHLYEQSRKLQQQQRDSLQQQKIQQGNGHQHPHVHVQQQMYHQQGMTRSNSQQSAVDSGRPDTATTHNDNSLPPGSTPHPSLLPANIPPHRTKPNQATEKKSLVIKTMNAEAVQESIQLDVTLDRAKKNVLQASVKAVPQWVTEPPTATEGQEDEDDNDYETEDEVEIEPVIPPKDSSKHGLRIAKNQAEATEMINKTMEQVTQDDVTTGMLASNASSIKRKKSRVPAMSKSMNNPGYVSNPGGQFQKRKLHRTMENIEQINDIKEKLNNLTSTFNECTIHEEIERGHVPSQESVKSSSTPYKGARAGTYKELRKELTRLEDVPAVARNSHPIMPQRPPIEEKNFHQQDFYDPEEKTSAREATQNWVGISQSVTGLDRVHMPPRLSVHRNHHRIDELATENIQSSARQSGRFSTRRYRERSGFHGKTFHKPTAASNLGKSSERRVKRVPLTRTEPKPPKYQEPHENSCLYRTIQATPGSDVQVTFSATQNLVREEPSSQTRKKMGVTKKIFKSLFAKSSSTSQAKMGKGTSMSTQNLTGHPRTVSTYNDPAILHAQPSTSRMMRPQKSCNKLSLDDAPI</sequence>
<feature type="compositionally biased region" description="Basic and acidic residues" evidence="1">
    <location>
        <begin position="598"/>
        <end position="609"/>
    </location>
</feature>
<feature type="compositionally biased region" description="Low complexity" evidence="1">
    <location>
        <begin position="154"/>
        <end position="190"/>
    </location>
</feature>
<evidence type="ECO:0000256" key="1">
    <source>
        <dbReference type="SAM" id="MobiDB-lite"/>
    </source>
</evidence>
<keyword evidence="3" id="KW-1185">Reference proteome</keyword>
<dbReference type="EMBL" id="OU015569">
    <property type="protein sequence ID" value="CAG5097658.1"/>
    <property type="molecule type" value="Genomic_DNA"/>
</dbReference>
<feature type="compositionally biased region" description="Acidic residues" evidence="1">
    <location>
        <begin position="296"/>
        <end position="311"/>
    </location>
</feature>
<reference evidence="2 3" key="1">
    <citation type="submission" date="2021-04" db="EMBL/GenBank/DDBJ databases">
        <authorList>
            <person name="Bliznina A."/>
        </authorList>
    </citation>
    <scope>NUCLEOTIDE SEQUENCE [LARGE SCALE GENOMIC DNA]</scope>
</reference>
<evidence type="ECO:0000313" key="2">
    <source>
        <dbReference type="EMBL" id="CAG5097658.1"/>
    </source>
</evidence>
<dbReference type="Proteomes" id="UP001158576">
    <property type="component" value="Chromosome XSR"/>
</dbReference>
<accession>A0ABN7SDS6</accession>
<feature type="compositionally biased region" description="Polar residues" evidence="1">
    <location>
        <begin position="376"/>
        <end position="388"/>
    </location>
</feature>
<feature type="compositionally biased region" description="Polar residues" evidence="1">
    <location>
        <begin position="666"/>
        <end position="693"/>
    </location>
</feature>
<feature type="region of interest" description="Disordered" evidence="1">
    <location>
        <begin position="666"/>
        <end position="724"/>
    </location>
</feature>
<protein>
    <submittedName>
        <fullName evidence="2">Oidioi.mRNA.OKI2018_I69.XSR.g15172.t1.cds</fullName>
    </submittedName>
</protein>
<feature type="compositionally biased region" description="Polar residues" evidence="1">
    <location>
        <begin position="191"/>
        <end position="201"/>
    </location>
</feature>
<organism evidence="2 3">
    <name type="scientific">Oikopleura dioica</name>
    <name type="common">Tunicate</name>
    <dbReference type="NCBI Taxonomy" id="34765"/>
    <lineage>
        <taxon>Eukaryota</taxon>
        <taxon>Metazoa</taxon>
        <taxon>Chordata</taxon>
        <taxon>Tunicata</taxon>
        <taxon>Appendicularia</taxon>
        <taxon>Copelata</taxon>
        <taxon>Oikopleuridae</taxon>
        <taxon>Oikopleura</taxon>
    </lineage>
</organism>
<feature type="compositionally biased region" description="Polar residues" evidence="1">
    <location>
        <begin position="701"/>
        <end position="716"/>
    </location>
</feature>
<feature type="region of interest" description="Disordered" evidence="1">
    <location>
        <begin position="149"/>
        <end position="242"/>
    </location>
</feature>
<feature type="region of interest" description="Disordered" evidence="1">
    <location>
        <begin position="286"/>
        <end position="311"/>
    </location>
</feature>